<proteinExistence type="predicted"/>
<dbReference type="Pfam" id="PF01381">
    <property type="entry name" value="HTH_3"/>
    <property type="match status" value="1"/>
</dbReference>
<gene>
    <name evidence="3" type="ORF">KGMB03357_21900</name>
</gene>
<dbReference type="GO" id="GO:0003677">
    <property type="term" value="F:DNA binding"/>
    <property type="evidence" value="ECO:0007669"/>
    <property type="project" value="InterPro"/>
</dbReference>
<evidence type="ECO:0000259" key="2">
    <source>
        <dbReference type="PROSITE" id="PS50943"/>
    </source>
</evidence>
<dbReference type="Proteomes" id="UP000287361">
    <property type="component" value="Unassembled WGS sequence"/>
</dbReference>
<sequence length="164" mass="18337">MPKRKIYMAVTKDALSLPLAVADSAAELAELRGVKVETIRSLISRGRTGKIKRPGYIVVEVEEDAPRTKDAPPEKKASRRKQTGEFDGEIFRERIRLLRKESGMTKKDFAAFTGIAYITLYNYEREKTVPGADMLFRIAAKTGCSVDWLIGLKEEEGNAEGNDL</sequence>
<dbReference type="InterPro" id="IPR001387">
    <property type="entry name" value="Cro/C1-type_HTH"/>
</dbReference>
<dbReference type="SMART" id="SM00530">
    <property type="entry name" value="HTH_XRE"/>
    <property type="match status" value="1"/>
</dbReference>
<dbReference type="Gene3D" id="1.10.260.40">
    <property type="entry name" value="lambda repressor-like DNA-binding domains"/>
    <property type="match status" value="1"/>
</dbReference>
<dbReference type="EMBL" id="BHVZ01000014">
    <property type="protein sequence ID" value="GCB30529.1"/>
    <property type="molecule type" value="Genomic_DNA"/>
</dbReference>
<evidence type="ECO:0000313" key="3">
    <source>
        <dbReference type="EMBL" id="GCB30529.1"/>
    </source>
</evidence>
<protein>
    <recommendedName>
        <fullName evidence="2">HTH cro/C1-type domain-containing protein</fullName>
    </recommendedName>
</protein>
<reference evidence="3 4" key="1">
    <citation type="submission" date="2018-10" db="EMBL/GenBank/DDBJ databases">
        <title>Draft Genome Sequence of Anaerotignum sp. KCTC 15736.</title>
        <authorList>
            <person name="Choi S.H."/>
            <person name="Kim J.S."/>
            <person name="Kang S.W."/>
            <person name="Lee J.S."/>
            <person name="Park S.H."/>
        </authorList>
    </citation>
    <scope>NUCLEOTIDE SEQUENCE [LARGE SCALE GENOMIC DNA]</scope>
    <source>
        <strain evidence="3 4">KCTC 15736</strain>
    </source>
</reference>
<feature type="region of interest" description="Disordered" evidence="1">
    <location>
        <begin position="63"/>
        <end position="85"/>
    </location>
</feature>
<dbReference type="CDD" id="cd00093">
    <property type="entry name" value="HTH_XRE"/>
    <property type="match status" value="1"/>
</dbReference>
<dbReference type="AlphaFoldDB" id="A0A401LG78"/>
<keyword evidence="4" id="KW-1185">Reference proteome</keyword>
<dbReference type="PROSITE" id="PS50943">
    <property type="entry name" value="HTH_CROC1"/>
    <property type="match status" value="1"/>
</dbReference>
<evidence type="ECO:0000313" key="4">
    <source>
        <dbReference type="Proteomes" id="UP000287361"/>
    </source>
</evidence>
<organism evidence="3 4">
    <name type="scientific">Anaerotignum faecicola</name>
    <dbReference type="NCBI Taxonomy" id="2358141"/>
    <lineage>
        <taxon>Bacteria</taxon>
        <taxon>Bacillati</taxon>
        <taxon>Bacillota</taxon>
        <taxon>Clostridia</taxon>
        <taxon>Lachnospirales</taxon>
        <taxon>Anaerotignaceae</taxon>
        <taxon>Anaerotignum</taxon>
    </lineage>
</organism>
<evidence type="ECO:0000256" key="1">
    <source>
        <dbReference type="SAM" id="MobiDB-lite"/>
    </source>
</evidence>
<dbReference type="SUPFAM" id="SSF47413">
    <property type="entry name" value="lambda repressor-like DNA-binding domains"/>
    <property type="match status" value="1"/>
</dbReference>
<accession>A0A401LG78</accession>
<feature type="domain" description="HTH cro/C1-type" evidence="2">
    <location>
        <begin position="95"/>
        <end position="149"/>
    </location>
</feature>
<dbReference type="InterPro" id="IPR010982">
    <property type="entry name" value="Lambda_DNA-bd_dom_sf"/>
</dbReference>
<dbReference type="OrthoDB" id="9774673at2"/>
<comment type="caution">
    <text evidence="3">The sequence shown here is derived from an EMBL/GenBank/DDBJ whole genome shotgun (WGS) entry which is preliminary data.</text>
</comment>
<name>A0A401LG78_9FIRM</name>
<feature type="compositionally biased region" description="Basic and acidic residues" evidence="1">
    <location>
        <begin position="64"/>
        <end position="76"/>
    </location>
</feature>